<dbReference type="EMBL" id="CP032624">
    <property type="protein sequence ID" value="AYG04481.1"/>
    <property type="molecule type" value="Genomic_DNA"/>
</dbReference>
<dbReference type="SUPFAM" id="SSF88659">
    <property type="entry name" value="Sigma3 and sigma4 domains of RNA polymerase sigma factors"/>
    <property type="match status" value="1"/>
</dbReference>
<dbReference type="GO" id="GO:0003677">
    <property type="term" value="F:DNA binding"/>
    <property type="evidence" value="ECO:0007669"/>
    <property type="project" value="InterPro"/>
</dbReference>
<evidence type="ECO:0000256" key="4">
    <source>
        <dbReference type="ARBA" id="ARBA00023163"/>
    </source>
</evidence>
<dbReference type="GO" id="GO:0006352">
    <property type="term" value="P:DNA-templated transcription initiation"/>
    <property type="evidence" value="ECO:0007669"/>
    <property type="project" value="InterPro"/>
</dbReference>
<dbReference type="RefSeq" id="WP_120790011.1">
    <property type="nucleotide sequence ID" value="NZ_CP032624.1"/>
</dbReference>
<keyword evidence="8" id="KW-1185">Reference proteome</keyword>
<dbReference type="Gene3D" id="1.10.1740.10">
    <property type="match status" value="1"/>
</dbReference>
<dbReference type="Pfam" id="PF04542">
    <property type="entry name" value="Sigma70_r2"/>
    <property type="match status" value="1"/>
</dbReference>
<dbReference type="PANTHER" id="PTHR43133:SF25">
    <property type="entry name" value="RNA POLYMERASE SIGMA FACTOR RFAY-RELATED"/>
    <property type="match status" value="1"/>
</dbReference>
<feature type="domain" description="RNA polymerase sigma factor 70 region 4 type 2" evidence="6">
    <location>
        <begin position="126"/>
        <end position="173"/>
    </location>
</feature>
<protein>
    <submittedName>
        <fullName evidence="7">Sigma-70 family RNA polymerase sigma factor</fullName>
    </submittedName>
</protein>
<dbReference type="InterPro" id="IPR014284">
    <property type="entry name" value="RNA_pol_sigma-70_dom"/>
</dbReference>
<keyword evidence="3" id="KW-0731">Sigma factor</keyword>
<dbReference type="CDD" id="cd06171">
    <property type="entry name" value="Sigma70_r4"/>
    <property type="match status" value="1"/>
</dbReference>
<dbReference type="Pfam" id="PF08281">
    <property type="entry name" value="Sigma70_r4_2"/>
    <property type="match status" value="1"/>
</dbReference>
<keyword evidence="4" id="KW-0804">Transcription</keyword>
<evidence type="ECO:0000313" key="7">
    <source>
        <dbReference type="EMBL" id="AYG04481.1"/>
    </source>
</evidence>
<evidence type="ECO:0000256" key="2">
    <source>
        <dbReference type="ARBA" id="ARBA00023015"/>
    </source>
</evidence>
<reference evidence="7 8" key="1">
    <citation type="submission" date="2018-09" db="EMBL/GenBank/DDBJ databases">
        <title>Genome sequencing of strain 2DFW10M-5.</title>
        <authorList>
            <person name="Heo J."/>
            <person name="Kim S.-J."/>
            <person name="Kwon S.-W."/>
        </authorList>
    </citation>
    <scope>NUCLEOTIDE SEQUENCE [LARGE SCALE GENOMIC DNA]</scope>
    <source>
        <strain evidence="7 8">2DFW10M-5</strain>
    </source>
</reference>
<dbReference type="OrthoDB" id="3747638at2"/>
<dbReference type="SUPFAM" id="SSF88946">
    <property type="entry name" value="Sigma2 domain of RNA polymerase sigma factors"/>
    <property type="match status" value="1"/>
</dbReference>
<dbReference type="Gene3D" id="1.10.10.10">
    <property type="entry name" value="Winged helix-like DNA-binding domain superfamily/Winged helix DNA-binding domain"/>
    <property type="match status" value="1"/>
</dbReference>
<dbReference type="GO" id="GO:0016987">
    <property type="term" value="F:sigma factor activity"/>
    <property type="evidence" value="ECO:0007669"/>
    <property type="project" value="UniProtKB-KW"/>
</dbReference>
<evidence type="ECO:0000259" key="6">
    <source>
        <dbReference type="Pfam" id="PF08281"/>
    </source>
</evidence>
<feature type="domain" description="RNA polymerase sigma-70 region 2" evidence="5">
    <location>
        <begin position="22"/>
        <end position="88"/>
    </location>
</feature>
<dbReference type="InterPro" id="IPR013324">
    <property type="entry name" value="RNA_pol_sigma_r3/r4-like"/>
</dbReference>
<comment type="similarity">
    <text evidence="1">Belongs to the sigma-70 factor family. ECF subfamily.</text>
</comment>
<evidence type="ECO:0000256" key="3">
    <source>
        <dbReference type="ARBA" id="ARBA00023082"/>
    </source>
</evidence>
<keyword evidence="2" id="KW-0805">Transcription regulation</keyword>
<dbReference type="InterPro" id="IPR007627">
    <property type="entry name" value="RNA_pol_sigma70_r2"/>
</dbReference>
<dbReference type="InterPro" id="IPR013325">
    <property type="entry name" value="RNA_pol_sigma_r2"/>
</dbReference>
<dbReference type="InterPro" id="IPR036388">
    <property type="entry name" value="WH-like_DNA-bd_sf"/>
</dbReference>
<dbReference type="InterPro" id="IPR039425">
    <property type="entry name" value="RNA_pol_sigma-70-like"/>
</dbReference>
<dbReference type="NCBIfam" id="TIGR02937">
    <property type="entry name" value="sigma70-ECF"/>
    <property type="match status" value="1"/>
</dbReference>
<sequence>MSTDRDIVVGSQTDPAMFGLLFPRHSDRIFRYAAKRVGAEAAQDIMSETFVVAFRRRARFDTEYEDAGPWLFGIATVLIRRHRAGEARVLRALEAATAAFREGGDGGQAIIERLDAERDVAGLAPAIAALPRRDRETLLLYAWADLDYAGVAAALGVPIGTVRSRLNRVRRKLAAAADAAGIRDLTSADANTRGEGDGCLGPGAPSAI</sequence>
<gene>
    <name evidence="7" type="ORF">D7I44_13715</name>
</gene>
<proteinExistence type="inferred from homology"/>
<name>A0A387C1U5_9MICO</name>
<dbReference type="KEGG" id="gry:D7I44_13715"/>
<dbReference type="AlphaFoldDB" id="A0A387C1U5"/>
<dbReference type="Proteomes" id="UP000275069">
    <property type="component" value="Chromosome"/>
</dbReference>
<organism evidence="7 8">
    <name type="scientific">Gryllotalpicola protaetiae</name>
    <dbReference type="NCBI Taxonomy" id="2419771"/>
    <lineage>
        <taxon>Bacteria</taxon>
        <taxon>Bacillati</taxon>
        <taxon>Actinomycetota</taxon>
        <taxon>Actinomycetes</taxon>
        <taxon>Micrococcales</taxon>
        <taxon>Microbacteriaceae</taxon>
        <taxon>Gryllotalpicola</taxon>
    </lineage>
</organism>
<dbReference type="InterPro" id="IPR013249">
    <property type="entry name" value="RNA_pol_sigma70_r4_t2"/>
</dbReference>
<evidence type="ECO:0000256" key="1">
    <source>
        <dbReference type="ARBA" id="ARBA00010641"/>
    </source>
</evidence>
<dbReference type="PANTHER" id="PTHR43133">
    <property type="entry name" value="RNA POLYMERASE ECF-TYPE SIGMA FACTO"/>
    <property type="match status" value="1"/>
</dbReference>
<accession>A0A387C1U5</accession>
<evidence type="ECO:0000259" key="5">
    <source>
        <dbReference type="Pfam" id="PF04542"/>
    </source>
</evidence>
<evidence type="ECO:0000313" key="8">
    <source>
        <dbReference type="Proteomes" id="UP000275069"/>
    </source>
</evidence>